<keyword evidence="2" id="KW-1185">Reference proteome</keyword>
<name>A0A3Q9R740_9CAUD</name>
<protein>
    <submittedName>
        <fullName evidence="1">Uncharacterized protein</fullName>
    </submittedName>
</protein>
<evidence type="ECO:0000313" key="1">
    <source>
        <dbReference type="EMBL" id="AZU98711.1"/>
    </source>
</evidence>
<proteinExistence type="predicted"/>
<reference evidence="1 2" key="1">
    <citation type="submission" date="2018-12" db="EMBL/GenBank/DDBJ databases">
        <title>Successful treatment of antibiotic resistant microbial bone infection with bacteriophages.</title>
        <authorList>
            <person name="Nir-Paz R."/>
            <person name="Gelman D."/>
            <person name="Khouri A."/>
            <person name="Sisson B.M."/>
            <person name="Fackler J."/>
            <person name="Oren S.A."/>
            <person name="Khalifa L."/>
            <person name="Rimon A."/>
            <person name="Glazer S.C."/>
            <person name="Moses A.E."/>
            <person name="Yoram W."/>
            <person name="Schooley R.T."/>
            <person name="Hazan R."/>
        </authorList>
    </citation>
    <scope>NUCLEOTIDE SEQUENCE [LARGE SCALE GENOMIC DNA]</scope>
</reference>
<dbReference type="RefSeq" id="YP_009882106.1">
    <property type="nucleotide sequence ID" value="NC_049445.1"/>
</dbReference>
<dbReference type="KEGG" id="vg:55811402"/>
<organism evidence="1 2">
    <name type="scientific">Acinetobacter phage AbTZA1</name>
    <dbReference type="NCBI Taxonomy" id="2500827"/>
    <lineage>
        <taxon>Viruses</taxon>
        <taxon>Duplodnaviria</taxon>
        <taxon>Heunggongvirae</taxon>
        <taxon>Uroviricota</taxon>
        <taxon>Caudoviricetes</taxon>
        <taxon>Pantevenvirales</taxon>
        <taxon>Straboviridae</taxon>
        <taxon>Twarogvirinae</taxon>
        <taxon>Hadassahvirus</taxon>
        <taxon>Hadassahvirus azbtza1</taxon>
    </lineage>
</organism>
<dbReference type="Proteomes" id="UP000287416">
    <property type="component" value="Segment"/>
</dbReference>
<dbReference type="EMBL" id="MK278860">
    <property type="protein sequence ID" value="AZU98711.1"/>
    <property type="molecule type" value="Genomic_DNA"/>
</dbReference>
<evidence type="ECO:0000313" key="2">
    <source>
        <dbReference type="Proteomes" id="UP000287416"/>
    </source>
</evidence>
<dbReference type="GeneID" id="55811402"/>
<accession>A0A3Q9R740</accession>
<sequence length="97" mass="11331">MSIYIVTEKEERHIEFNGRNGWDCTTVVNDVKVFLMDLDQIRELLSFHTHTAAECEALVANLEKSGDLAHSYLQYADSEYYTSYNIQLINNEIRRLL</sequence>